<evidence type="ECO:0000256" key="1">
    <source>
        <dbReference type="SAM" id="MobiDB-lite"/>
    </source>
</evidence>
<evidence type="ECO:0000313" key="3">
    <source>
        <dbReference type="WBParaSite" id="MBELARI_LOCUS17021"/>
    </source>
</evidence>
<name>A0AAF3F8W1_9BILA</name>
<organism evidence="2 4">
    <name type="scientific">Mesorhabditis belari</name>
    <dbReference type="NCBI Taxonomy" id="2138241"/>
    <lineage>
        <taxon>Eukaryota</taxon>
        <taxon>Metazoa</taxon>
        <taxon>Ecdysozoa</taxon>
        <taxon>Nematoda</taxon>
        <taxon>Chromadorea</taxon>
        <taxon>Rhabditida</taxon>
        <taxon>Rhabditina</taxon>
        <taxon>Rhabditomorpha</taxon>
        <taxon>Rhabditoidea</taxon>
        <taxon>Rhabditidae</taxon>
        <taxon>Mesorhabditinae</taxon>
        <taxon>Mesorhabditis</taxon>
    </lineage>
</organism>
<dbReference type="AlphaFoldDB" id="A0AAF3F8W1"/>
<protein>
    <submittedName>
        <fullName evidence="3 4">Uncharacterized protein</fullName>
    </submittedName>
</protein>
<proteinExistence type="predicted"/>
<evidence type="ECO:0000313" key="2">
    <source>
        <dbReference type="Proteomes" id="UP000887575"/>
    </source>
</evidence>
<accession>A0AAF3F8W1</accession>
<dbReference type="WBParaSite" id="MBELARI_LOCUS335">
    <property type="protein sequence ID" value="MBELARI_LOCUS335"/>
    <property type="gene ID" value="MBELARI_LOCUS335"/>
</dbReference>
<keyword evidence="2" id="KW-1185">Reference proteome</keyword>
<reference evidence="3 4" key="1">
    <citation type="submission" date="2024-02" db="UniProtKB">
        <authorList>
            <consortium name="WormBaseParasite"/>
        </authorList>
    </citation>
    <scope>IDENTIFICATION</scope>
</reference>
<feature type="region of interest" description="Disordered" evidence="1">
    <location>
        <begin position="59"/>
        <end position="98"/>
    </location>
</feature>
<dbReference type="Proteomes" id="UP000887575">
    <property type="component" value="Unassembled WGS sequence"/>
</dbReference>
<feature type="compositionally biased region" description="Low complexity" evidence="1">
    <location>
        <begin position="77"/>
        <end position="98"/>
    </location>
</feature>
<dbReference type="WBParaSite" id="MBELARI_LOCUS17021">
    <property type="protein sequence ID" value="MBELARI_LOCUS17021"/>
    <property type="gene ID" value="MBELARI_LOCUS17021"/>
</dbReference>
<sequence>MLVGPTSDTALSSSVSLLIDSFKVAVYPATVLPFIRDCVICVLNRTSQNNYNNHVCCSNDEPNAPLNSTDEEPLALRSMSRSSSTDESTPPSPSIAPIRPINFIKSTATSLLDGVNNILNGH</sequence>
<evidence type="ECO:0000313" key="4">
    <source>
        <dbReference type="WBParaSite" id="MBELARI_LOCUS335"/>
    </source>
</evidence>